<feature type="compositionally biased region" description="Polar residues" evidence="1">
    <location>
        <begin position="52"/>
        <end position="67"/>
    </location>
</feature>
<evidence type="ECO:0000313" key="3">
    <source>
        <dbReference type="Proteomes" id="UP000241769"/>
    </source>
</evidence>
<gene>
    <name evidence="2" type="ORF">PROFUN_16061</name>
</gene>
<feature type="region of interest" description="Disordered" evidence="1">
    <location>
        <begin position="87"/>
        <end position="112"/>
    </location>
</feature>
<protein>
    <submittedName>
        <fullName evidence="2">Uncharacterized protein</fullName>
    </submittedName>
</protein>
<sequence>MPRPTPGGRPRSLGRVVVRDGSALSWVTTLNDGGNNQNDRLFNRGNAMSGAPTITGTNQLPNPPINTGITMKKIMTTAWAASSNRINNEKVVPANPASNPNTSGPEPARSSTRCFQLNPMWDIPHSAGGVYTIVEGRPKRH</sequence>
<feature type="compositionally biased region" description="Polar residues" evidence="1">
    <location>
        <begin position="29"/>
        <end position="40"/>
    </location>
</feature>
<dbReference type="Proteomes" id="UP000241769">
    <property type="component" value="Unassembled WGS sequence"/>
</dbReference>
<name>A0A2P6MSA0_9EUKA</name>
<keyword evidence="3" id="KW-1185">Reference proteome</keyword>
<feature type="region of interest" description="Disordered" evidence="1">
    <location>
        <begin position="29"/>
        <end position="67"/>
    </location>
</feature>
<accession>A0A2P6MSA0</accession>
<dbReference type="EMBL" id="MDYQ01000453">
    <property type="protein sequence ID" value="PRP74566.1"/>
    <property type="molecule type" value="Genomic_DNA"/>
</dbReference>
<evidence type="ECO:0000256" key="1">
    <source>
        <dbReference type="SAM" id="MobiDB-lite"/>
    </source>
</evidence>
<dbReference type="AlphaFoldDB" id="A0A2P6MSA0"/>
<organism evidence="2 3">
    <name type="scientific">Planoprotostelium fungivorum</name>
    <dbReference type="NCBI Taxonomy" id="1890364"/>
    <lineage>
        <taxon>Eukaryota</taxon>
        <taxon>Amoebozoa</taxon>
        <taxon>Evosea</taxon>
        <taxon>Variosea</taxon>
        <taxon>Cavosteliida</taxon>
        <taxon>Cavosteliaceae</taxon>
        <taxon>Planoprotostelium</taxon>
    </lineage>
</organism>
<reference evidence="2 3" key="1">
    <citation type="journal article" date="2018" name="Genome Biol. Evol.">
        <title>Multiple Roots of Fruiting Body Formation in Amoebozoa.</title>
        <authorList>
            <person name="Hillmann F."/>
            <person name="Forbes G."/>
            <person name="Novohradska S."/>
            <person name="Ferling I."/>
            <person name="Riege K."/>
            <person name="Groth M."/>
            <person name="Westermann M."/>
            <person name="Marz M."/>
            <person name="Spaller T."/>
            <person name="Winckler T."/>
            <person name="Schaap P."/>
            <person name="Glockner G."/>
        </authorList>
    </citation>
    <scope>NUCLEOTIDE SEQUENCE [LARGE SCALE GENOMIC DNA]</scope>
    <source>
        <strain evidence="2 3">Jena</strain>
    </source>
</reference>
<dbReference type="InParanoid" id="A0A2P6MSA0"/>
<dbReference type="OrthoDB" id="8048158at2759"/>
<evidence type="ECO:0000313" key="2">
    <source>
        <dbReference type="EMBL" id="PRP74566.1"/>
    </source>
</evidence>
<comment type="caution">
    <text evidence="2">The sequence shown here is derived from an EMBL/GenBank/DDBJ whole genome shotgun (WGS) entry which is preliminary data.</text>
</comment>
<proteinExistence type="predicted"/>
<feature type="compositionally biased region" description="Polar residues" evidence="1">
    <location>
        <begin position="96"/>
        <end position="112"/>
    </location>
</feature>